<keyword evidence="1" id="KW-0812">Transmembrane</keyword>
<feature type="transmembrane region" description="Helical" evidence="1">
    <location>
        <begin position="30"/>
        <end position="52"/>
    </location>
</feature>
<dbReference type="Pfam" id="PF07963">
    <property type="entry name" value="N_methyl"/>
    <property type="match status" value="1"/>
</dbReference>
<accession>A0ABP9NWK9</accession>
<name>A0ABP9NWK9_9BACT</name>
<dbReference type="Proteomes" id="UP001499852">
    <property type="component" value="Unassembled WGS sequence"/>
</dbReference>
<organism evidence="2 3">
    <name type="scientific">Prosthecobacter algae</name>
    <dbReference type="NCBI Taxonomy" id="1144682"/>
    <lineage>
        <taxon>Bacteria</taxon>
        <taxon>Pseudomonadati</taxon>
        <taxon>Verrucomicrobiota</taxon>
        <taxon>Verrucomicrobiia</taxon>
        <taxon>Verrucomicrobiales</taxon>
        <taxon>Verrucomicrobiaceae</taxon>
        <taxon>Prosthecobacter</taxon>
    </lineage>
</organism>
<keyword evidence="1" id="KW-1133">Transmembrane helix</keyword>
<dbReference type="EMBL" id="BAABIA010000002">
    <property type="protein sequence ID" value="GAA5135586.1"/>
    <property type="molecule type" value="Genomic_DNA"/>
</dbReference>
<sequence length="319" mass="34602">MRGTLKKKTPLSSGSAARVAAPRGFSLVELLVTISVAFIVITALMQSMVATLDSWTKQDKQFSSQREGRAALRLLTDDLASIAVIPAGGPLADDPQAVAGKQPMRFLLQSGTPTSTSTSRMAFLRTVKRASKGTDSGRGDLQLVLYGIALTPDGGASGVEEDASSQKLVRREFSPAETYRRLEGHRIGGQPMVFEEDWKELESLPKPTTGEETPAAAPPSARNAVLAHDVIRFECKALESLMPGQPVPQPWPTEQLPKWVEVTLRVTNRQTGRLLKSAQDWRGEGVRAAAITNGTPEVYEDDAEVRTFSMRLRLPPVAL</sequence>
<comment type="caution">
    <text evidence="2">The sequence shown here is derived from an EMBL/GenBank/DDBJ whole genome shotgun (WGS) entry which is preliminary data.</text>
</comment>
<protein>
    <recommendedName>
        <fullName evidence="4">Prepilin-type N-terminal cleavage/methylation domain-containing protein</fullName>
    </recommendedName>
</protein>
<dbReference type="PROSITE" id="PS00409">
    <property type="entry name" value="PROKAR_NTER_METHYL"/>
    <property type="match status" value="1"/>
</dbReference>
<keyword evidence="1" id="KW-0472">Membrane</keyword>
<dbReference type="RefSeq" id="WP_345735188.1">
    <property type="nucleotide sequence ID" value="NZ_BAABIA010000002.1"/>
</dbReference>
<proteinExistence type="predicted"/>
<evidence type="ECO:0008006" key="4">
    <source>
        <dbReference type="Google" id="ProtNLM"/>
    </source>
</evidence>
<keyword evidence="3" id="KW-1185">Reference proteome</keyword>
<evidence type="ECO:0000256" key="1">
    <source>
        <dbReference type="SAM" id="Phobius"/>
    </source>
</evidence>
<dbReference type="InterPro" id="IPR012902">
    <property type="entry name" value="N_methyl_site"/>
</dbReference>
<evidence type="ECO:0000313" key="2">
    <source>
        <dbReference type="EMBL" id="GAA5135586.1"/>
    </source>
</evidence>
<reference evidence="3" key="1">
    <citation type="journal article" date="2019" name="Int. J. Syst. Evol. Microbiol.">
        <title>The Global Catalogue of Microorganisms (GCM) 10K type strain sequencing project: providing services to taxonomists for standard genome sequencing and annotation.</title>
        <authorList>
            <consortium name="The Broad Institute Genomics Platform"/>
            <consortium name="The Broad Institute Genome Sequencing Center for Infectious Disease"/>
            <person name="Wu L."/>
            <person name="Ma J."/>
        </authorList>
    </citation>
    <scope>NUCLEOTIDE SEQUENCE [LARGE SCALE GENOMIC DNA]</scope>
    <source>
        <strain evidence="3">JCM 18053</strain>
    </source>
</reference>
<gene>
    <name evidence="2" type="ORF">GCM10023213_09160</name>
</gene>
<evidence type="ECO:0000313" key="3">
    <source>
        <dbReference type="Proteomes" id="UP001499852"/>
    </source>
</evidence>